<dbReference type="PANTHER" id="PTHR43386:SF1">
    <property type="entry name" value="D,D-DIPEPTIDE TRANSPORT SYSTEM PERMEASE PROTEIN DDPC-RELATED"/>
    <property type="match status" value="1"/>
</dbReference>
<organism evidence="9 10">
    <name type="scientific">Alicyclobacillus fodiniaquatilis</name>
    <dbReference type="NCBI Taxonomy" id="1661150"/>
    <lineage>
        <taxon>Bacteria</taxon>
        <taxon>Bacillati</taxon>
        <taxon>Bacillota</taxon>
        <taxon>Bacilli</taxon>
        <taxon>Bacillales</taxon>
        <taxon>Alicyclobacillaceae</taxon>
        <taxon>Alicyclobacillus</taxon>
    </lineage>
</organism>
<comment type="caution">
    <text evidence="9">The sequence shown here is derived from an EMBL/GenBank/DDBJ whole genome shotgun (WGS) entry which is preliminary data.</text>
</comment>
<dbReference type="CDD" id="cd06261">
    <property type="entry name" value="TM_PBP2"/>
    <property type="match status" value="1"/>
</dbReference>
<comment type="subcellular location">
    <subcellularLocation>
        <location evidence="1 7">Cell membrane</location>
        <topology evidence="1 7">Multi-pass membrane protein</topology>
    </subcellularLocation>
</comment>
<keyword evidence="5 7" id="KW-1133">Transmembrane helix</keyword>
<feature type="transmembrane region" description="Helical" evidence="7">
    <location>
        <begin position="108"/>
        <end position="131"/>
    </location>
</feature>
<keyword evidence="6 7" id="KW-0472">Membrane</keyword>
<keyword evidence="3" id="KW-1003">Cell membrane</keyword>
<dbReference type="PANTHER" id="PTHR43386">
    <property type="entry name" value="OLIGOPEPTIDE TRANSPORT SYSTEM PERMEASE PROTEIN APPC"/>
    <property type="match status" value="1"/>
</dbReference>
<accession>A0ABW4JPY6</accession>
<dbReference type="SUPFAM" id="SSF161098">
    <property type="entry name" value="MetI-like"/>
    <property type="match status" value="1"/>
</dbReference>
<keyword evidence="10" id="KW-1185">Reference proteome</keyword>
<reference evidence="10" key="1">
    <citation type="journal article" date="2019" name="Int. J. Syst. Evol. Microbiol.">
        <title>The Global Catalogue of Microorganisms (GCM) 10K type strain sequencing project: providing services to taxonomists for standard genome sequencing and annotation.</title>
        <authorList>
            <consortium name="The Broad Institute Genomics Platform"/>
            <consortium name="The Broad Institute Genome Sequencing Center for Infectious Disease"/>
            <person name="Wu L."/>
            <person name="Ma J."/>
        </authorList>
    </citation>
    <scope>NUCLEOTIDE SEQUENCE [LARGE SCALE GENOMIC DNA]</scope>
    <source>
        <strain evidence="10">CGMCC 1.12286</strain>
    </source>
</reference>
<evidence type="ECO:0000313" key="10">
    <source>
        <dbReference type="Proteomes" id="UP001597079"/>
    </source>
</evidence>
<evidence type="ECO:0000256" key="2">
    <source>
        <dbReference type="ARBA" id="ARBA00022448"/>
    </source>
</evidence>
<feature type="domain" description="ABC transmembrane type-1" evidence="8">
    <location>
        <begin position="72"/>
        <end position="262"/>
    </location>
</feature>
<gene>
    <name evidence="9" type="ORF">ACFSB2_25165</name>
</gene>
<dbReference type="Proteomes" id="UP001597079">
    <property type="component" value="Unassembled WGS sequence"/>
</dbReference>
<dbReference type="Gene3D" id="1.10.3720.10">
    <property type="entry name" value="MetI-like"/>
    <property type="match status" value="1"/>
</dbReference>
<evidence type="ECO:0000256" key="4">
    <source>
        <dbReference type="ARBA" id="ARBA00022692"/>
    </source>
</evidence>
<proteinExistence type="inferred from homology"/>
<evidence type="ECO:0000313" key="9">
    <source>
        <dbReference type="EMBL" id="MFD1677961.1"/>
    </source>
</evidence>
<comment type="similarity">
    <text evidence="7">Belongs to the binding-protein-dependent transport system permease family.</text>
</comment>
<dbReference type="EMBL" id="JBHUCX010000099">
    <property type="protein sequence ID" value="MFD1677961.1"/>
    <property type="molecule type" value="Genomic_DNA"/>
</dbReference>
<evidence type="ECO:0000256" key="7">
    <source>
        <dbReference type="RuleBase" id="RU363032"/>
    </source>
</evidence>
<dbReference type="Pfam" id="PF00528">
    <property type="entry name" value="BPD_transp_1"/>
    <property type="match status" value="1"/>
</dbReference>
<dbReference type="PROSITE" id="PS50928">
    <property type="entry name" value="ABC_TM1"/>
    <property type="match status" value="1"/>
</dbReference>
<dbReference type="InterPro" id="IPR050366">
    <property type="entry name" value="BP-dependent_transpt_permease"/>
</dbReference>
<dbReference type="InterPro" id="IPR000515">
    <property type="entry name" value="MetI-like"/>
</dbReference>
<keyword evidence="2 7" id="KW-0813">Transport</keyword>
<keyword evidence="4 7" id="KW-0812">Transmembrane</keyword>
<feature type="transmembrane region" description="Helical" evidence="7">
    <location>
        <begin position="74"/>
        <end position="96"/>
    </location>
</feature>
<evidence type="ECO:0000256" key="1">
    <source>
        <dbReference type="ARBA" id="ARBA00004651"/>
    </source>
</evidence>
<name>A0ABW4JPY6_9BACL</name>
<feature type="transmembrane region" description="Helical" evidence="7">
    <location>
        <begin position="239"/>
        <end position="261"/>
    </location>
</feature>
<evidence type="ECO:0000256" key="3">
    <source>
        <dbReference type="ARBA" id="ARBA00022475"/>
    </source>
</evidence>
<feature type="transmembrane region" description="Helical" evidence="7">
    <location>
        <begin position="137"/>
        <end position="156"/>
    </location>
</feature>
<evidence type="ECO:0000256" key="6">
    <source>
        <dbReference type="ARBA" id="ARBA00023136"/>
    </source>
</evidence>
<evidence type="ECO:0000259" key="8">
    <source>
        <dbReference type="PROSITE" id="PS50928"/>
    </source>
</evidence>
<evidence type="ECO:0000256" key="5">
    <source>
        <dbReference type="ARBA" id="ARBA00022989"/>
    </source>
</evidence>
<dbReference type="RefSeq" id="WP_377945900.1">
    <property type="nucleotide sequence ID" value="NZ_JBHUCX010000099.1"/>
</dbReference>
<protein>
    <submittedName>
        <fullName evidence="9">ABC transporter permease</fullName>
    </submittedName>
</protein>
<sequence>MNKNVWRSRPFIICCFVLLALIISGMFAVKAGKFYNPTTPFVGGKLQPPSASFWLGTDELGRDVFSRLLDATGVTLGLALISVVLAMVTGTLLGMVAGYDVLPIATPVILFIGQISVIFPVRWLPLIIVLLFGEHAFGMMMSMFFSLWGQFLWLIYDEARALKGRAFIQAAYMSGGTRWGILKFHVLPYMVPTVLVLATLSFRTAIGVISTLSFLGIGLQPPTPTWGSMISEAQPYFFQAWWLVLFPLLALVVSVLAINWIGHLLGRKWSVSGRAKLQKRGDSRAKSSIFT</sequence>
<feature type="transmembrane region" description="Helical" evidence="7">
    <location>
        <begin position="186"/>
        <end position="219"/>
    </location>
</feature>
<dbReference type="InterPro" id="IPR035906">
    <property type="entry name" value="MetI-like_sf"/>
</dbReference>